<keyword evidence="2 5" id="KW-0689">Ribosomal protein</keyword>
<dbReference type="GO" id="GO:0019843">
    <property type="term" value="F:rRNA binding"/>
    <property type="evidence" value="ECO:0007669"/>
    <property type="project" value="UniProtKB-UniRule"/>
</dbReference>
<dbReference type="EMBL" id="BDFE01000004">
    <property type="protein sequence ID" value="GAU07542.1"/>
    <property type="molecule type" value="Genomic_DNA"/>
</dbReference>
<dbReference type="GO" id="GO:0003735">
    <property type="term" value="F:structural constituent of ribosome"/>
    <property type="evidence" value="ECO:0007669"/>
    <property type="project" value="InterPro"/>
</dbReference>
<comment type="function">
    <text evidence="5">One of the primary rRNA binding proteins, this protein initially binds near the 5'-end of the 23S rRNA. It is important during the early stages of 50S assembly. It makes multiple contacts with different domains of the 23S rRNA in the assembled 50S subunit and ribosome.</text>
</comment>
<keyword evidence="3 5" id="KW-0687">Ribonucleoprotein</keyword>
<dbReference type="Proteomes" id="UP000095200">
    <property type="component" value="Unassembled WGS sequence"/>
</dbReference>
<organism evidence="6 7">
    <name type="scientific">Desulfoplanes formicivorans</name>
    <dbReference type="NCBI Taxonomy" id="1592317"/>
    <lineage>
        <taxon>Bacteria</taxon>
        <taxon>Pseudomonadati</taxon>
        <taxon>Thermodesulfobacteriota</taxon>
        <taxon>Desulfovibrionia</taxon>
        <taxon>Desulfovibrionales</taxon>
        <taxon>Desulfoplanaceae</taxon>
        <taxon>Desulfoplanes</taxon>
    </lineage>
</organism>
<evidence type="ECO:0000256" key="4">
    <source>
        <dbReference type="ARBA" id="ARBA00035244"/>
    </source>
</evidence>
<dbReference type="OrthoDB" id="9803201at2"/>
<evidence type="ECO:0000313" key="6">
    <source>
        <dbReference type="EMBL" id="GAU07542.1"/>
    </source>
</evidence>
<comment type="caution">
    <text evidence="6">The sequence shown here is derived from an EMBL/GenBank/DDBJ whole genome shotgun (WGS) entry which is preliminary data.</text>
</comment>
<comment type="similarity">
    <text evidence="1 5">Belongs to the universal ribosomal protein uL4 family.</text>
</comment>
<evidence type="ECO:0000256" key="5">
    <source>
        <dbReference type="HAMAP-Rule" id="MF_01328"/>
    </source>
</evidence>
<comment type="function">
    <text evidence="5">Forms part of the polypeptide exit tunnel.</text>
</comment>
<dbReference type="GO" id="GO:1990904">
    <property type="term" value="C:ribonucleoprotein complex"/>
    <property type="evidence" value="ECO:0007669"/>
    <property type="project" value="UniProtKB-KW"/>
</dbReference>
<evidence type="ECO:0000256" key="2">
    <source>
        <dbReference type="ARBA" id="ARBA00022980"/>
    </source>
</evidence>
<evidence type="ECO:0000256" key="3">
    <source>
        <dbReference type="ARBA" id="ARBA00023274"/>
    </source>
</evidence>
<dbReference type="SUPFAM" id="SSF52166">
    <property type="entry name" value="Ribosomal protein L4"/>
    <property type="match status" value="1"/>
</dbReference>
<dbReference type="InterPro" id="IPR013005">
    <property type="entry name" value="Ribosomal_uL4-like"/>
</dbReference>
<protein>
    <recommendedName>
        <fullName evidence="4 5">Large ribosomal subunit protein uL4</fullName>
    </recommendedName>
</protein>
<comment type="subunit">
    <text evidence="5">Part of the 50S ribosomal subunit.</text>
</comment>
<dbReference type="InterPro" id="IPR002136">
    <property type="entry name" value="Ribosomal_uL4"/>
</dbReference>
<name>A0A194ABK6_9BACT</name>
<dbReference type="GO" id="GO:0005840">
    <property type="term" value="C:ribosome"/>
    <property type="evidence" value="ECO:0007669"/>
    <property type="project" value="UniProtKB-KW"/>
</dbReference>
<evidence type="ECO:0000256" key="1">
    <source>
        <dbReference type="ARBA" id="ARBA00010528"/>
    </source>
</evidence>
<dbReference type="Gene3D" id="3.40.1370.10">
    <property type="match status" value="1"/>
</dbReference>
<dbReference type="RefSeq" id="WP_069857038.1">
    <property type="nucleotide sequence ID" value="NZ_BDFE01000004.1"/>
</dbReference>
<keyword evidence="5" id="KW-0694">RNA-binding</keyword>
<evidence type="ECO:0000313" key="7">
    <source>
        <dbReference type="Proteomes" id="UP000095200"/>
    </source>
</evidence>
<gene>
    <name evidence="5" type="primary">rplD</name>
    <name evidence="6" type="ORF">DPF_0227</name>
</gene>
<accession>A0A194ABK6</accession>
<dbReference type="PANTHER" id="PTHR10746">
    <property type="entry name" value="50S RIBOSOMAL PROTEIN L4"/>
    <property type="match status" value="1"/>
</dbReference>
<dbReference type="Pfam" id="PF00573">
    <property type="entry name" value="Ribosomal_L4"/>
    <property type="match status" value="1"/>
</dbReference>
<sequence length="206" mass="23242">MAMAKIYNQEKNVVGEMDLTDDIFSVEVKPEILHFVVRAFRNARRAGTVGVKNRALIRGGGKKPWRQKGTGRARAGSVRSPLWKGGAVVHGPQARDYSFKVNKKIRRLALKMALTSRFVQDDMLIVDKLDLNEIKTKAFVGLRERLGLKKVLIVVPEEYKNLTLSARNVPGVQVTTQDALNVYDILRHPQLVMEQGAVEKLQERLQ</sequence>
<dbReference type="PANTHER" id="PTHR10746:SF6">
    <property type="entry name" value="LARGE RIBOSOMAL SUBUNIT PROTEIN UL4M"/>
    <property type="match status" value="1"/>
</dbReference>
<dbReference type="STRING" id="1592317.DPF_0227"/>
<dbReference type="HAMAP" id="MF_01328_B">
    <property type="entry name" value="Ribosomal_uL4_B"/>
    <property type="match status" value="1"/>
</dbReference>
<dbReference type="NCBIfam" id="TIGR03953">
    <property type="entry name" value="rplD_bact"/>
    <property type="match status" value="1"/>
</dbReference>
<reference evidence="7" key="1">
    <citation type="submission" date="2016-06" db="EMBL/GenBank/DDBJ databases">
        <title>Draft genome sequence of Desulfoplanes formicivorans strain Pf12B.</title>
        <authorList>
            <person name="Watanabe M."/>
            <person name="Kojima H."/>
            <person name="Fukui M."/>
        </authorList>
    </citation>
    <scope>NUCLEOTIDE SEQUENCE [LARGE SCALE GENOMIC DNA]</scope>
    <source>
        <strain evidence="7">Pf12B</strain>
    </source>
</reference>
<keyword evidence="5" id="KW-0699">rRNA-binding</keyword>
<keyword evidence="7" id="KW-1185">Reference proteome</keyword>
<dbReference type="InterPro" id="IPR023574">
    <property type="entry name" value="Ribosomal_uL4_dom_sf"/>
</dbReference>
<dbReference type="AlphaFoldDB" id="A0A194ABK6"/>
<proteinExistence type="inferred from homology"/>
<dbReference type="GO" id="GO:0006412">
    <property type="term" value="P:translation"/>
    <property type="evidence" value="ECO:0007669"/>
    <property type="project" value="UniProtKB-UniRule"/>
</dbReference>